<comment type="similarity">
    <text evidence="1">Belongs to the disease resistance NB-LRR family.</text>
</comment>
<dbReference type="Gene3D" id="1.10.8.430">
    <property type="entry name" value="Helical domain of apoptotic protease-activating factors"/>
    <property type="match status" value="1"/>
</dbReference>
<name>A0ABQ7UP11_SOLTU</name>
<evidence type="ECO:0000256" key="3">
    <source>
        <dbReference type="ARBA" id="ARBA00022741"/>
    </source>
</evidence>
<dbReference type="SUPFAM" id="SSF52058">
    <property type="entry name" value="L domain-like"/>
    <property type="match status" value="1"/>
</dbReference>
<dbReference type="EMBL" id="JAIVGD010000019">
    <property type="protein sequence ID" value="KAH0750653.1"/>
    <property type="molecule type" value="Genomic_DNA"/>
</dbReference>
<keyword evidence="2" id="KW-0433">Leucine-rich repeat</keyword>
<evidence type="ECO:0000256" key="4">
    <source>
        <dbReference type="ARBA" id="ARBA00022821"/>
    </source>
</evidence>
<dbReference type="Gene3D" id="3.80.10.10">
    <property type="entry name" value="Ribonuclease Inhibitor"/>
    <property type="match status" value="1"/>
</dbReference>
<keyword evidence="8" id="KW-1185">Reference proteome</keyword>
<gene>
    <name evidence="7" type="ORF">KY290_029885</name>
</gene>
<dbReference type="InterPro" id="IPR058922">
    <property type="entry name" value="WHD_DRP"/>
</dbReference>
<evidence type="ECO:0000256" key="5">
    <source>
        <dbReference type="ARBA" id="ARBA00022840"/>
    </source>
</evidence>
<accession>A0ABQ7UP11</accession>
<organism evidence="7 8">
    <name type="scientific">Solanum tuberosum</name>
    <name type="common">Potato</name>
    <dbReference type="NCBI Taxonomy" id="4113"/>
    <lineage>
        <taxon>Eukaryota</taxon>
        <taxon>Viridiplantae</taxon>
        <taxon>Streptophyta</taxon>
        <taxon>Embryophyta</taxon>
        <taxon>Tracheophyta</taxon>
        <taxon>Spermatophyta</taxon>
        <taxon>Magnoliopsida</taxon>
        <taxon>eudicotyledons</taxon>
        <taxon>Gunneridae</taxon>
        <taxon>Pentapetalae</taxon>
        <taxon>asterids</taxon>
        <taxon>lamiids</taxon>
        <taxon>Solanales</taxon>
        <taxon>Solanaceae</taxon>
        <taxon>Solanoideae</taxon>
        <taxon>Solaneae</taxon>
        <taxon>Solanum</taxon>
    </lineage>
</organism>
<feature type="domain" description="Disease resistance protein winged helix" evidence="6">
    <location>
        <begin position="154"/>
        <end position="192"/>
    </location>
</feature>
<proteinExistence type="inferred from homology"/>
<dbReference type="InterPro" id="IPR036388">
    <property type="entry name" value="WH-like_DNA-bd_sf"/>
</dbReference>
<keyword evidence="5" id="KW-0067">ATP-binding</keyword>
<dbReference type="InterPro" id="IPR044974">
    <property type="entry name" value="Disease_R_plants"/>
</dbReference>
<dbReference type="PANTHER" id="PTHR23155:SF1228">
    <property type="entry name" value="NB-ARC DOMAIN CONTAINING PROTEIN, EXPRESSED"/>
    <property type="match status" value="1"/>
</dbReference>
<dbReference type="InterPro" id="IPR042197">
    <property type="entry name" value="Apaf_helical"/>
</dbReference>
<sequence>MEIHFLMTYVHKALQRAKHEIRIGIKWELRQNTLSVGSGVNTTCEYPNELLKISRNHVCIIACPDELLDVGTEIAENCKGLPLVVDLIAGVIAGREKKKTVWLEVLNNLHSFIFKNEVEVMKVVEISYDHLPDHMKPCLLHFASKSKDSATTIFELKAVWVAEGFVEKTEMKSMEEVVKIYLDGLVSSSLIFLPRQITIDDEEHFGLNFDLFGSNKKRHSGKHLYYLRINGDELDNSVSDACHLRHLRLLRVLYLDINVKDSLLNEICMLNHLRFLFIRTQVESMPLSFSNLWNLESLLVNNEGSTLVLLPRVWDLVKLRLLAVSACSFFDMDADESILIAEDILSGFESLLSYGACELQDESGHPDTRLESCPVEKLYIYRTVAGRRFDMPDFVWTMDGDSSESTSYRTGNCFMASV</sequence>
<reference evidence="7 8" key="1">
    <citation type="journal article" date="2021" name="bioRxiv">
        <title>Chromosome-scale and haplotype-resolved genome assembly of a tetraploid potato cultivar.</title>
        <authorList>
            <person name="Sun H."/>
            <person name="Jiao W.-B."/>
            <person name="Krause K."/>
            <person name="Campoy J.A."/>
            <person name="Goel M."/>
            <person name="Folz-Donahue K."/>
            <person name="Kukat C."/>
            <person name="Huettel B."/>
            <person name="Schneeberger K."/>
        </authorList>
    </citation>
    <scope>NUCLEOTIDE SEQUENCE [LARGE SCALE GENOMIC DNA]</scope>
    <source>
        <strain evidence="7">SolTubOtavaFocal</strain>
        <tissue evidence="7">Leaves</tissue>
    </source>
</reference>
<comment type="caution">
    <text evidence="7">The sequence shown here is derived from an EMBL/GenBank/DDBJ whole genome shotgun (WGS) entry which is preliminary data.</text>
</comment>
<dbReference type="Gene3D" id="1.10.10.10">
    <property type="entry name" value="Winged helix-like DNA-binding domain superfamily/Winged helix DNA-binding domain"/>
    <property type="match status" value="1"/>
</dbReference>
<dbReference type="Pfam" id="PF23559">
    <property type="entry name" value="WHD_DRP"/>
    <property type="match status" value="1"/>
</dbReference>
<dbReference type="Proteomes" id="UP000826656">
    <property type="component" value="Unassembled WGS sequence"/>
</dbReference>
<dbReference type="InterPro" id="IPR032675">
    <property type="entry name" value="LRR_dom_sf"/>
</dbReference>
<keyword evidence="4" id="KW-0611">Plant defense</keyword>
<evidence type="ECO:0000313" key="7">
    <source>
        <dbReference type="EMBL" id="KAH0750653.1"/>
    </source>
</evidence>
<dbReference type="SUPFAM" id="SSF52540">
    <property type="entry name" value="P-loop containing nucleoside triphosphate hydrolases"/>
    <property type="match status" value="1"/>
</dbReference>
<evidence type="ECO:0000256" key="1">
    <source>
        <dbReference type="ARBA" id="ARBA00008894"/>
    </source>
</evidence>
<evidence type="ECO:0000259" key="6">
    <source>
        <dbReference type="Pfam" id="PF23559"/>
    </source>
</evidence>
<keyword evidence="3" id="KW-0547">Nucleotide-binding</keyword>
<evidence type="ECO:0000313" key="8">
    <source>
        <dbReference type="Proteomes" id="UP000826656"/>
    </source>
</evidence>
<dbReference type="PANTHER" id="PTHR23155">
    <property type="entry name" value="DISEASE RESISTANCE PROTEIN RP"/>
    <property type="match status" value="1"/>
</dbReference>
<evidence type="ECO:0000256" key="2">
    <source>
        <dbReference type="ARBA" id="ARBA00022614"/>
    </source>
</evidence>
<dbReference type="InterPro" id="IPR027417">
    <property type="entry name" value="P-loop_NTPase"/>
</dbReference>
<protein>
    <recommendedName>
        <fullName evidence="6">Disease resistance protein winged helix domain-containing protein</fullName>
    </recommendedName>
</protein>